<protein>
    <submittedName>
        <fullName evidence="1">Uncharacterized protein</fullName>
    </submittedName>
</protein>
<reference evidence="1" key="1">
    <citation type="submission" date="2022-06" db="EMBL/GenBank/DDBJ databases">
        <title>Lutimaribacter sp. EGI FJ00013, a novel bacterium isolated from a salt lake sediment enrichment.</title>
        <authorList>
            <person name="Gao L."/>
            <person name="Fang B.-Z."/>
            <person name="Li W.-J."/>
        </authorList>
    </citation>
    <scope>NUCLEOTIDE SEQUENCE</scope>
    <source>
        <strain evidence="1">EGI FJ00013</strain>
    </source>
</reference>
<accession>A0ACC6A1B1</accession>
<evidence type="ECO:0000313" key="2">
    <source>
        <dbReference type="Proteomes" id="UP001203036"/>
    </source>
</evidence>
<dbReference type="Proteomes" id="UP001203036">
    <property type="component" value="Unassembled WGS sequence"/>
</dbReference>
<gene>
    <name evidence="1" type="ORF">M8744_17105</name>
</gene>
<evidence type="ECO:0000313" key="1">
    <source>
        <dbReference type="EMBL" id="MCM2563870.1"/>
    </source>
</evidence>
<organism evidence="1 2">
    <name type="scientific">Lutimaribacter degradans</name>
    <dbReference type="NCBI Taxonomy" id="2945989"/>
    <lineage>
        <taxon>Bacteria</taxon>
        <taxon>Pseudomonadati</taxon>
        <taxon>Pseudomonadota</taxon>
        <taxon>Alphaproteobacteria</taxon>
        <taxon>Rhodobacterales</taxon>
        <taxon>Roseobacteraceae</taxon>
        <taxon>Lutimaribacter</taxon>
    </lineage>
</organism>
<dbReference type="EMBL" id="JAMQGO010000019">
    <property type="protein sequence ID" value="MCM2563870.1"/>
    <property type="molecule type" value="Genomic_DNA"/>
</dbReference>
<comment type="caution">
    <text evidence="1">The sequence shown here is derived from an EMBL/GenBank/DDBJ whole genome shotgun (WGS) entry which is preliminary data.</text>
</comment>
<keyword evidence="2" id="KW-1185">Reference proteome</keyword>
<name>A0ACC6A1B1_9RHOB</name>
<proteinExistence type="predicted"/>
<sequence length="370" mass="41920">MKVILFIGHHKVGSTSLQDFLARNSVTLAEAGILYPAVDFEAMASMLAMAVGRHTPEAVLPINSREPHNALAFRMLAERKKGKVPPFHKGLPALPQMIHAIRQQITFLQPKAVILAAEVFANFAPADPALIQRLKEIFPPESEVTVIATLRRIDEYLSSWHGQRLKFGHKLAPLREEGMRDYFTNIHFDYQLMLEGWLKGLPDARFILRNYAHVQESGGSVADFIAQSGLRFPRRMAAEKRTNESLHRGIYEIVRRGNHVLPKPQAEELRQLLRKLTPLMGLPKSSEIELFGAGNRAELVERFTPIHAFLEDASGKAPFFPDLEEARNTQLVPEAEVFRHALARLRRHENEIQNLETRAFLQSLETEIVS</sequence>